<sequence length="113" mass="13595">MAGYIDVERQEELPQNLLEEIEKNPKNLTKEGCIKEIELWRMSVNRVQQKKYEEMLKRCKKWAKSGTVKKTVWENGKEVEKEVWVFSRDENGNPKWTGEFDNPKILEEFKQYL</sequence>
<protein>
    <submittedName>
        <fullName evidence="1">Uncharacterized protein</fullName>
    </submittedName>
</protein>
<reference evidence="1 2" key="1">
    <citation type="submission" date="2018-06" db="EMBL/GenBank/DDBJ databases">
        <title>Extensive metabolic versatility and redundancy in microbially diverse, dynamic hydrothermal sediments.</title>
        <authorList>
            <person name="Dombrowski N."/>
            <person name="Teske A."/>
            <person name="Baker B.J."/>
        </authorList>
    </citation>
    <scope>NUCLEOTIDE SEQUENCE [LARGE SCALE GENOMIC DNA]</scope>
    <source>
        <strain evidence="1">B51_G17</strain>
    </source>
</reference>
<dbReference type="Proteomes" id="UP000278031">
    <property type="component" value="Unassembled WGS sequence"/>
</dbReference>
<dbReference type="AlphaFoldDB" id="A0A497JJM1"/>
<evidence type="ECO:0000313" key="2">
    <source>
        <dbReference type="Proteomes" id="UP000278031"/>
    </source>
</evidence>
<name>A0A497JJM1_9ARCH</name>
<dbReference type="EMBL" id="QMWP01000077">
    <property type="protein sequence ID" value="RLG70167.1"/>
    <property type="molecule type" value="Genomic_DNA"/>
</dbReference>
<organism evidence="1 2">
    <name type="scientific">Candidatus Iainarchaeum sp</name>
    <dbReference type="NCBI Taxonomy" id="3101447"/>
    <lineage>
        <taxon>Archaea</taxon>
        <taxon>Candidatus Iainarchaeota</taxon>
        <taxon>Candidatus Iainarchaeia</taxon>
        <taxon>Candidatus Iainarchaeales</taxon>
        <taxon>Candidatus Iainarchaeaceae</taxon>
        <taxon>Candidatus Iainarchaeum</taxon>
    </lineage>
</organism>
<accession>A0A497JJM1</accession>
<gene>
    <name evidence="1" type="ORF">DRO04_02275</name>
</gene>
<proteinExistence type="predicted"/>
<evidence type="ECO:0000313" key="1">
    <source>
        <dbReference type="EMBL" id="RLG70167.1"/>
    </source>
</evidence>
<comment type="caution">
    <text evidence="1">The sequence shown here is derived from an EMBL/GenBank/DDBJ whole genome shotgun (WGS) entry which is preliminary data.</text>
</comment>